<dbReference type="GeneID" id="54479888"/>
<evidence type="ECO:0000313" key="2">
    <source>
        <dbReference type="Proteomes" id="UP000799767"/>
    </source>
</evidence>
<protein>
    <submittedName>
        <fullName evidence="1">Uncharacterized protein</fullName>
    </submittedName>
</protein>
<keyword evidence="2" id="KW-1185">Reference proteome</keyword>
<evidence type="ECO:0000313" key="1">
    <source>
        <dbReference type="EMBL" id="KAF2485092.1"/>
    </source>
</evidence>
<dbReference type="AlphaFoldDB" id="A0A6A6PYM4"/>
<accession>A0A6A6PYM4</accession>
<reference evidence="1" key="1">
    <citation type="journal article" date="2020" name="Stud. Mycol.">
        <title>101 Dothideomycetes genomes: a test case for predicting lifestyles and emergence of pathogens.</title>
        <authorList>
            <person name="Haridas S."/>
            <person name="Albert R."/>
            <person name="Binder M."/>
            <person name="Bloem J."/>
            <person name="Labutti K."/>
            <person name="Salamov A."/>
            <person name="Andreopoulos B."/>
            <person name="Baker S."/>
            <person name="Barry K."/>
            <person name="Bills G."/>
            <person name="Bluhm B."/>
            <person name="Cannon C."/>
            <person name="Castanera R."/>
            <person name="Culley D."/>
            <person name="Daum C."/>
            <person name="Ezra D."/>
            <person name="Gonzalez J."/>
            <person name="Henrissat B."/>
            <person name="Kuo A."/>
            <person name="Liang C."/>
            <person name="Lipzen A."/>
            <person name="Lutzoni F."/>
            <person name="Magnuson J."/>
            <person name="Mondo S."/>
            <person name="Nolan M."/>
            <person name="Ohm R."/>
            <person name="Pangilinan J."/>
            <person name="Park H.-J."/>
            <person name="Ramirez L."/>
            <person name="Alfaro M."/>
            <person name="Sun H."/>
            <person name="Tritt A."/>
            <person name="Yoshinaga Y."/>
            <person name="Zwiers L.-H."/>
            <person name="Turgeon B."/>
            <person name="Goodwin S."/>
            <person name="Spatafora J."/>
            <person name="Crous P."/>
            <person name="Grigoriev I."/>
        </authorList>
    </citation>
    <scope>NUCLEOTIDE SEQUENCE</scope>
    <source>
        <strain evidence="1">CBS 113389</strain>
    </source>
</reference>
<proteinExistence type="predicted"/>
<name>A0A6A6PYM4_9PEZI</name>
<gene>
    <name evidence="1" type="ORF">BDY17DRAFT_96586</name>
</gene>
<sequence>MLVVSYNARGATLSLLSAFALPMDPMRSCARAYRVLGSDARCRLTMSYTTLLIAGKRAVGISAPISSCWQSLPQSLEMAASAPARVGTPF</sequence>
<dbReference type="EMBL" id="MU001633">
    <property type="protein sequence ID" value="KAF2485092.1"/>
    <property type="molecule type" value="Genomic_DNA"/>
</dbReference>
<dbReference type="RefSeq" id="XP_033591661.1">
    <property type="nucleotide sequence ID" value="XM_033738887.1"/>
</dbReference>
<organism evidence="1 2">
    <name type="scientific">Neohortaea acidophila</name>
    <dbReference type="NCBI Taxonomy" id="245834"/>
    <lineage>
        <taxon>Eukaryota</taxon>
        <taxon>Fungi</taxon>
        <taxon>Dikarya</taxon>
        <taxon>Ascomycota</taxon>
        <taxon>Pezizomycotina</taxon>
        <taxon>Dothideomycetes</taxon>
        <taxon>Dothideomycetidae</taxon>
        <taxon>Mycosphaerellales</taxon>
        <taxon>Teratosphaeriaceae</taxon>
        <taxon>Neohortaea</taxon>
    </lineage>
</organism>
<dbReference type="Proteomes" id="UP000799767">
    <property type="component" value="Unassembled WGS sequence"/>
</dbReference>